<accession>A0A1R4HAD3</accession>
<dbReference type="PANTHER" id="PTHR12215:SF10">
    <property type="entry name" value="L-AMINOADIPATE-SEMIALDEHYDE DEHYDROGENASE-PHOSPHOPANTETHEINYL TRANSFERASE"/>
    <property type="match status" value="1"/>
</dbReference>
<dbReference type="PANTHER" id="PTHR12215">
    <property type="entry name" value="PHOSPHOPANTETHEINE TRANSFERASE"/>
    <property type="match status" value="1"/>
</dbReference>
<dbReference type="SUPFAM" id="SSF56214">
    <property type="entry name" value="4'-phosphopantetheinyl transferase"/>
    <property type="match status" value="2"/>
</dbReference>
<name>A0A1R4HAD3_9GAMM</name>
<dbReference type="InterPro" id="IPR050559">
    <property type="entry name" value="P-Pant_transferase_sf"/>
</dbReference>
<dbReference type="AlphaFoldDB" id="A0A1R4HAD3"/>
<dbReference type="RefSeq" id="WP_087143737.1">
    <property type="nucleotide sequence ID" value="NZ_FUKI01000117.1"/>
</dbReference>
<keyword evidence="5" id="KW-1185">Reference proteome</keyword>
<dbReference type="GO" id="GO:0000287">
    <property type="term" value="F:magnesium ion binding"/>
    <property type="evidence" value="ECO:0007669"/>
    <property type="project" value="InterPro"/>
</dbReference>
<evidence type="ECO:0000313" key="4">
    <source>
        <dbReference type="EMBL" id="SJM93222.1"/>
    </source>
</evidence>
<keyword evidence="2 4" id="KW-0808">Transferase</keyword>
<proteinExistence type="inferred from homology"/>
<organism evidence="4 5">
    <name type="scientific">Crenothrix polyspora</name>
    <dbReference type="NCBI Taxonomy" id="360316"/>
    <lineage>
        <taxon>Bacteria</taxon>
        <taxon>Pseudomonadati</taxon>
        <taxon>Pseudomonadota</taxon>
        <taxon>Gammaproteobacteria</taxon>
        <taxon>Methylococcales</taxon>
        <taxon>Crenotrichaceae</taxon>
        <taxon>Crenothrix</taxon>
    </lineage>
</organism>
<dbReference type="EMBL" id="FUKI01000117">
    <property type="protein sequence ID" value="SJM93222.1"/>
    <property type="molecule type" value="Genomic_DNA"/>
</dbReference>
<evidence type="ECO:0000259" key="3">
    <source>
        <dbReference type="Pfam" id="PF01648"/>
    </source>
</evidence>
<dbReference type="GO" id="GO:0019878">
    <property type="term" value="P:lysine biosynthetic process via aminoadipic acid"/>
    <property type="evidence" value="ECO:0007669"/>
    <property type="project" value="TreeGrafter"/>
</dbReference>
<dbReference type="GO" id="GO:0008897">
    <property type="term" value="F:holo-[acyl-carrier-protein] synthase activity"/>
    <property type="evidence" value="ECO:0007669"/>
    <property type="project" value="InterPro"/>
</dbReference>
<evidence type="ECO:0000313" key="5">
    <source>
        <dbReference type="Proteomes" id="UP000195667"/>
    </source>
</evidence>
<dbReference type="InterPro" id="IPR008278">
    <property type="entry name" value="4-PPantetheinyl_Trfase_dom"/>
</dbReference>
<feature type="domain" description="4'-phosphopantetheinyl transferase" evidence="3">
    <location>
        <begin position="130"/>
        <end position="238"/>
    </location>
</feature>
<dbReference type="InterPro" id="IPR037143">
    <property type="entry name" value="4-PPantetheinyl_Trfase_dom_sf"/>
</dbReference>
<protein>
    <submittedName>
        <fullName evidence="4">4'-phosphopantetheinyl transferase</fullName>
    </submittedName>
</protein>
<gene>
    <name evidence="4" type="ORF">CRENPOLYSF1_410011</name>
</gene>
<dbReference type="Pfam" id="PF01648">
    <property type="entry name" value="ACPS"/>
    <property type="match status" value="1"/>
</dbReference>
<dbReference type="Gene3D" id="3.90.470.20">
    <property type="entry name" value="4'-phosphopantetheinyl transferase domain"/>
    <property type="match status" value="2"/>
</dbReference>
<dbReference type="Proteomes" id="UP000195667">
    <property type="component" value="Unassembled WGS sequence"/>
</dbReference>
<dbReference type="OrthoDB" id="9808281at2"/>
<dbReference type="GO" id="GO:0005829">
    <property type="term" value="C:cytosol"/>
    <property type="evidence" value="ECO:0007669"/>
    <property type="project" value="TreeGrafter"/>
</dbReference>
<reference evidence="5" key="1">
    <citation type="submission" date="2017-02" db="EMBL/GenBank/DDBJ databases">
        <authorList>
            <person name="Daims H."/>
        </authorList>
    </citation>
    <scope>NUCLEOTIDE SEQUENCE [LARGE SCALE GENOMIC DNA]</scope>
</reference>
<evidence type="ECO:0000256" key="2">
    <source>
        <dbReference type="ARBA" id="ARBA00022679"/>
    </source>
</evidence>
<evidence type="ECO:0000256" key="1">
    <source>
        <dbReference type="ARBA" id="ARBA00010990"/>
    </source>
</evidence>
<comment type="similarity">
    <text evidence="1">Belongs to the P-Pant transferase superfamily. Gsp/Sfp/HetI/AcpT family.</text>
</comment>
<sequence length="242" mass="27685">MQCSFYTHATTNSFAELAKNQRLSLGADELHIHLLRPELYSGIYNEVLDAFEQQRAASFKFNKDRDLYSAAHVFLRQVLSCYAPVRGKDWQFICNPYGKPAIVNSGYHWLHFNLSHTHGMVACAVANNRAVGVDVERRKHLEDLPSLCHQVFSTLEAEAVLGHKCLADCEHWFFNYWTLKEAYIKARGLGFSLSLQSFSFVQKIDQSWGLLYDAHCDNDGKNWSVGTHLLQDNIYLAYCLQA</sequence>